<organism evidence="2 3">
    <name type="scientific">Pseudomonas salomonii</name>
    <dbReference type="NCBI Taxonomy" id="191391"/>
    <lineage>
        <taxon>Bacteria</taxon>
        <taxon>Pseudomonadati</taxon>
        <taxon>Pseudomonadota</taxon>
        <taxon>Gammaproteobacteria</taxon>
        <taxon>Pseudomonadales</taxon>
        <taxon>Pseudomonadaceae</taxon>
        <taxon>Pseudomonas</taxon>
    </lineage>
</organism>
<evidence type="ECO:0000313" key="2">
    <source>
        <dbReference type="EMBL" id="SDY36522.1"/>
    </source>
</evidence>
<dbReference type="InterPro" id="IPR011990">
    <property type="entry name" value="TPR-like_helical_dom_sf"/>
</dbReference>
<protein>
    <recommendedName>
        <fullName evidence="1">PIN domain-containing protein</fullName>
    </recommendedName>
</protein>
<evidence type="ECO:0000313" key="3">
    <source>
        <dbReference type="Proteomes" id="UP000182902"/>
    </source>
</evidence>
<reference evidence="2 3" key="1">
    <citation type="submission" date="2016-10" db="EMBL/GenBank/DDBJ databases">
        <authorList>
            <person name="de Groot N.N."/>
        </authorList>
    </citation>
    <scope>NUCLEOTIDE SEQUENCE [LARGE SCALE GENOMIC DNA]</scope>
    <source>
        <strain evidence="2 3">ICMP 14252</strain>
    </source>
</reference>
<dbReference type="InterPro" id="IPR048987">
    <property type="entry name" value="PIN-TPR-GreABC"/>
</dbReference>
<accession>A0A1H3J9D3</accession>
<gene>
    <name evidence="2" type="ORF">SAMN05216247_103504</name>
</gene>
<dbReference type="SUPFAM" id="SSF48452">
    <property type="entry name" value="TPR-like"/>
    <property type="match status" value="1"/>
</dbReference>
<dbReference type="RefSeq" id="WP_074854446.1">
    <property type="nucleotide sequence ID" value="NZ_FNOX01000003.1"/>
</dbReference>
<dbReference type="AlphaFoldDB" id="A0A1H3J9D3"/>
<evidence type="ECO:0000259" key="1">
    <source>
        <dbReference type="Pfam" id="PF20698"/>
    </source>
</evidence>
<dbReference type="EMBL" id="FNOX01000003">
    <property type="protein sequence ID" value="SDY36522.1"/>
    <property type="molecule type" value="Genomic_DNA"/>
</dbReference>
<dbReference type="Proteomes" id="UP000182902">
    <property type="component" value="Unassembled WGS sequence"/>
</dbReference>
<proteinExistence type="predicted"/>
<feature type="domain" description="PIN" evidence="1">
    <location>
        <begin position="851"/>
        <end position="985"/>
    </location>
</feature>
<dbReference type="Pfam" id="PF20698">
    <property type="entry name" value="PIN-TPR-GreABC"/>
    <property type="match status" value="1"/>
</dbReference>
<sequence length="1161" mass="132423">MPSIWDLFKRRSKTELPSTVSADNSSVAIAGDNNGRVIYNDIDDIETALTRALVKQAAIINNSDVGELETEIDRQVNLYRDKMNSGAVNDALNLFNELLLHQAQNLTPLLIFRVKANIAICQHQLGKVDEAARLLHEACTYAPKDKRAVAYKVLAYILDENVDEALSYGAAELERNDDNELLAGFILQATRIKYQYSEEFVDPIHGFSEIVKKTKSVRLAHIHLLASREIQGWRELANLFLEENPTDSQAKNLVATGILHHYIQERQSPNGFSFTSKDIEQINLAAEYFNVEWAAFKASDRVANSGDFQNVQNLLILYKLSQNREMLRTECEYVLENMANNQAVIDTVVKCLLDFDENELCDEALKKITDREEARKLKFLSMVARKDWVGLNKFQDYSFSKFDGAFLQHAKIVVYIARAFKGQAKGKMDLENLLGNEKLDSRARLLLFEFAAESQIQSIAILAHDYGRTRINKDSDVIEFYHYMKLVRFLQGWKEIVSLLGSYPNIHENYDLVHMLALGYLNEYPIRTEAVAFYEKLKERYKGFEILLGIFHFKRKDYEAAKEFLHQYLIAGGKELYGLLVVCEIAKLERDKESLLRILTDNELEEFIGTAEQFMQAADYLVQAGMSAKGLTLAYDTYDANQNNHRVALAYFQVFLLANKEVLPDESATVGPGSYVKLLSSDGVVIERMVEISVHDDLALDIQSVDPYVRKVLGRSVGYEYEQSKLQGKIIWKVEEVKHRYHQAFHQVCNTFENRFPEEGGLWSIKMEEGNIQPLLDFVKGQAEQDEKFLATIVESNIPLEIAAGMWRKNIFHVVDLMRSTVGHIQTCLGTEEERIIAADCVQRFRGKSVVLDCYTAWVAVELGLLDALNQYFGEVIISQSTILIMQQLMGEFDGLSNSRMSIGWRHGVFTRSEYSESDLQAQRDLIALRIKDLQDKCVIKQYAFSSDLDELTEQLVSIKAEAIEPYFLAAETGALFVSEDAYSRGFSANIYKLKDSTWLQPIINILVHEGAISGDLYAQMILSLCHRQHNYVSVSSYVLENIFKKDESLNLQDFSALCGYIGGKNAEVESHYNLISGFILQHWIFDYNPTYNKTLERLLKKSHGDAFPSAKTMRATALLFDRLIKMPSGISTLNNLVGFPILRLRKFVIGWWKGHFYKNE</sequence>
<dbReference type="Gene3D" id="1.25.40.10">
    <property type="entry name" value="Tetratricopeptide repeat domain"/>
    <property type="match status" value="1"/>
</dbReference>
<name>A0A1H3J9D3_9PSED</name>